<dbReference type="Pfam" id="PF00225">
    <property type="entry name" value="Kinesin"/>
    <property type="match status" value="1"/>
</dbReference>
<dbReference type="GO" id="GO:0008017">
    <property type="term" value="F:microtubule binding"/>
    <property type="evidence" value="ECO:0007669"/>
    <property type="project" value="InterPro"/>
</dbReference>
<proteinExistence type="inferred from homology"/>
<evidence type="ECO:0000256" key="5">
    <source>
        <dbReference type="PROSITE-ProRule" id="PRU00283"/>
    </source>
</evidence>
<feature type="domain" description="Kinesin motor" evidence="9">
    <location>
        <begin position="10"/>
        <end position="336"/>
    </location>
</feature>
<accession>A0AAU9J5R1</accession>
<dbReference type="SUPFAM" id="SSF52540">
    <property type="entry name" value="P-loop containing nucleoside triphosphate hydrolases"/>
    <property type="match status" value="1"/>
</dbReference>
<dbReference type="PANTHER" id="PTHR47968">
    <property type="entry name" value="CENTROMERE PROTEIN E"/>
    <property type="match status" value="1"/>
</dbReference>
<dbReference type="GO" id="GO:0007018">
    <property type="term" value="P:microtubule-based movement"/>
    <property type="evidence" value="ECO:0007669"/>
    <property type="project" value="InterPro"/>
</dbReference>
<sequence length="791" mass="90053">METSDDSSGNIRVLCRFRPLNEKEKAMAENICVDFGPDSKTVMMRAETENSEPLRFVFDYVFDPSTVQSKIYKVAASPIVDAVMQGYNGTIFAYGQTSSGKTFTMTGVITDPELMGIIPRMVGDVFAKINNADEHIEFTVKVGYCEIYMEKIKDLLDPRKNNLKIHEDKARGVYIEDLTESYVTNDREVYELMRIGTNNREVAYTHMNAGSSRSHSLFCVTITQTNKLDMSTKSGKFYLVDLAGSEKVGKTGAEGKRLEEAKNINKSLTALGQVINALTDGKSSHVPYRDSKLTRVLQDSLGGNSKTTLIIACSPHPYNEAETLSTLRFGIRAKSIKNKAKVNKEYTVAELKLMLTKAKEEIMLKDKRISVLEQAVNKSGILIGGDEESSTKDESELEISKVSVYDDMIQELEDTRARLSEEVDMNSKLRQEIEIKTKENEEIKGDYDFLNKHIGSLQEKLTTTESTLAEKEEHIEQLIMAQEYLRNDISSLNEKKNELEQTIIKKDEEILKWKTQPREAPSTVNIKDLEHQIQVLRAQLQEEQKKSKELIARCEHLERRWNEQASNAIPNLDKIKEYLREEAVREEQTLWNEEKQTLMNDFQAILEKSAELQIELNETKENYSTMEQALSEEVKKLRSKNESLEKSFEQSTLNSHNLFSQLAESKIQKQVVDRKLANVNEKCLKLEAESKKDKEKLAEAEKFIKDLYAKYEEQNIINRVPFGSTIEVGSGSTRIRKSIKGGKATIPIGKNRSSDADTEAGSKPDFSRPRLLTGEHNKMFQMPYKDNCKPF</sequence>
<dbReference type="SMART" id="SM00129">
    <property type="entry name" value="KISc"/>
    <property type="match status" value="1"/>
</dbReference>
<evidence type="ECO:0000313" key="11">
    <source>
        <dbReference type="Proteomes" id="UP001162131"/>
    </source>
</evidence>
<comment type="similarity">
    <text evidence="5 6">Belongs to the TRAFAC class myosin-kinesin ATPase superfamily. Kinesin family.</text>
</comment>
<evidence type="ECO:0000256" key="7">
    <source>
        <dbReference type="SAM" id="Coils"/>
    </source>
</evidence>
<keyword evidence="6" id="KW-0493">Microtubule</keyword>
<gene>
    <name evidence="10" type="ORF">BSTOLATCC_MIC23495</name>
</gene>
<dbReference type="GO" id="GO:0005874">
    <property type="term" value="C:microtubule"/>
    <property type="evidence" value="ECO:0007669"/>
    <property type="project" value="UniProtKB-KW"/>
</dbReference>
<dbReference type="InterPro" id="IPR019821">
    <property type="entry name" value="Kinesin_motor_CS"/>
</dbReference>
<reference evidence="10" key="1">
    <citation type="submission" date="2021-09" db="EMBL/GenBank/DDBJ databases">
        <authorList>
            <consortium name="AG Swart"/>
            <person name="Singh M."/>
            <person name="Singh A."/>
            <person name="Seah K."/>
            <person name="Emmerich C."/>
        </authorList>
    </citation>
    <scope>NUCLEOTIDE SEQUENCE</scope>
    <source>
        <strain evidence="10">ATCC30299</strain>
    </source>
</reference>
<dbReference type="PROSITE" id="PS50067">
    <property type="entry name" value="KINESIN_MOTOR_2"/>
    <property type="match status" value="1"/>
</dbReference>
<feature type="compositionally biased region" description="Basic and acidic residues" evidence="8">
    <location>
        <begin position="752"/>
        <end position="774"/>
    </location>
</feature>
<organism evidence="10 11">
    <name type="scientific">Blepharisma stoltei</name>
    <dbReference type="NCBI Taxonomy" id="1481888"/>
    <lineage>
        <taxon>Eukaryota</taxon>
        <taxon>Sar</taxon>
        <taxon>Alveolata</taxon>
        <taxon>Ciliophora</taxon>
        <taxon>Postciliodesmatophora</taxon>
        <taxon>Heterotrichea</taxon>
        <taxon>Heterotrichida</taxon>
        <taxon>Blepharismidae</taxon>
        <taxon>Blepharisma</taxon>
    </lineage>
</organism>
<keyword evidence="3 7" id="KW-0175">Coiled coil</keyword>
<evidence type="ECO:0000256" key="2">
    <source>
        <dbReference type="ARBA" id="ARBA00022840"/>
    </source>
</evidence>
<dbReference type="InterPro" id="IPR027640">
    <property type="entry name" value="Kinesin-like_fam"/>
</dbReference>
<dbReference type="PRINTS" id="PR00380">
    <property type="entry name" value="KINESINHEAVY"/>
</dbReference>
<keyword evidence="4 5" id="KW-0505">Motor protein</keyword>
<dbReference type="PROSITE" id="PS00411">
    <property type="entry name" value="KINESIN_MOTOR_1"/>
    <property type="match status" value="1"/>
</dbReference>
<evidence type="ECO:0000313" key="10">
    <source>
        <dbReference type="EMBL" id="CAG9319287.1"/>
    </source>
</evidence>
<name>A0AAU9J5R1_9CILI</name>
<feature type="binding site" evidence="5">
    <location>
        <begin position="95"/>
        <end position="102"/>
    </location>
    <ligand>
        <name>ATP</name>
        <dbReference type="ChEBI" id="CHEBI:30616"/>
    </ligand>
</feature>
<keyword evidence="2 5" id="KW-0067">ATP-binding</keyword>
<dbReference type="PANTHER" id="PTHR47968:SF75">
    <property type="entry name" value="CENTROMERE-ASSOCIATED PROTEIN E"/>
    <property type="match status" value="1"/>
</dbReference>
<evidence type="ECO:0000256" key="8">
    <source>
        <dbReference type="SAM" id="MobiDB-lite"/>
    </source>
</evidence>
<dbReference type="GO" id="GO:0003777">
    <property type="term" value="F:microtubule motor activity"/>
    <property type="evidence" value="ECO:0007669"/>
    <property type="project" value="InterPro"/>
</dbReference>
<keyword evidence="1 5" id="KW-0547">Nucleotide-binding</keyword>
<comment type="caution">
    <text evidence="10">The sequence shown here is derived from an EMBL/GenBank/DDBJ whole genome shotgun (WGS) entry which is preliminary data.</text>
</comment>
<dbReference type="InterPro" id="IPR027417">
    <property type="entry name" value="P-loop_NTPase"/>
</dbReference>
<evidence type="ECO:0000256" key="3">
    <source>
        <dbReference type="ARBA" id="ARBA00023054"/>
    </source>
</evidence>
<dbReference type="Gene3D" id="3.40.850.10">
    <property type="entry name" value="Kinesin motor domain"/>
    <property type="match status" value="1"/>
</dbReference>
<feature type="coiled-coil region" evidence="7">
    <location>
        <begin position="482"/>
        <end position="560"/>
    </location>
</feature>
<dbReference type="FunFam" id="3.40.850.10:FF:000082">
    <property type="entry name" value="OSM3-like kinesin"/>
    <property type="match status" value="1"/>
</dbReference>
<evidence type="ECO:0000256" key="6">
    <source>
        <dbReference type="RuleBase" id="RU000394"/>
    </source>
</evidence>
<feature type="region of interest" description="Disordered" evidence="8">
    <location>
        <begin position="740"/>
        <end position="774"/>
    </location>
</feature>
<dbReference type="InterPro" id="IPR036961">
    <property type="entry name" value="Kinesin_motor_dom_sf"/>
</dbReference>
<dbReference type="EMBL" id="CAJZBQ010000022">
    <property type="protein sequence ID" value="CAG9319287.1"/>
    <property type="molecule type" value="Genomic_DNA"/>
</dbReference>
<dbReference type="AlphaFoldDB" id="A0AAU9J5R1"/>
<dbReference type="CDD" id="cd01369">
    <property type="entry name" value="KISc_KHC_KIF5"/>
    <property type="match status" value="1"/>
</dbReference>
<keyword evidence="11" id="KW-1185">Reference proteome</keyword>
<dbReference type="Proteomes" id="UP001162131">
    <property type="component" value="Unassembled WGS sequence"/>
</dbReference>
<protein>
    <recommendedName>
        <fullName evidence="6">Kinesin-like protein</fullName>
    </recommendedName>
</protein>
<evidence type="ECO:0000256" key="4">
    <source>
        <dbReference type="ARBA" id="ARBA00023175"/>
    </source>
</evidence>
<dbReference type="InterPro" id="IPR001752">
    <property type="entry name" value="Kinesin_motor_dom"/>
</dbReference>
<evidence type="ECO:0000256" key="1">
    <source>
        <dbReference type="ARBA" id="ARBA00022741"/>
    </source>
</evidence>
<evidence type="ECO:0000259" key="9">
    <source>
        <dbReference type="PROSITE" id="PS50067"/>
    </source>
</evidence>
<feature type="coiled-coil region" evidence="7">
    <location>
        <begin position="602"/>
        <end position="696"/>
    </location>
</feature>
<dbReference type="GO" id="GO:0005524">
    <property type="term" value="F:ATP binding"/>
    <property type="evidence" value="ECO:0007669"/>
    <property type="project" value="UniProtKB-UniRule"/>
</dbReference>
<feature type="coiled-coil region" evidence="7">
    <location>
        <begin position="402"/>
        <end position="446"/>
    </location>
</feature>